<proteinExistence type="inferred from homology"/>
<dbReference type="Proteomes" id="UP000283895">
    <property type="component" value="Unassembled WGS sequence"/>
</dbReference>
<evidence type="ECO:0000256" key="2">
    <source>
        <dbReference type="SAM" id="SignalP"/>
    </source>
</evidence>
<keyword evidence="4" id="KW-1185">Reference proteome</keyword>
<dbReference type="PRINTS" id="PR00081">
    <property type="entry name" value="GDHRDH"/>
</dbReference>
<dbReference type="InterPro" id="IPR036291">
    <property type="entry name" value="NAD(P)-bd_dom_sf"/>
</dbReference>
<dbReference type="GO" id="GO:0006633">
    <property type="term" value="P:fatty acid biosynthetic process"/>
    <property type="evidence" value="ECO:0007669"/>
    <property type="project" value="TreeGrafter"/>
</dbReference>
<dbReference type="InterPro" id="IPR002347">
    <property type="entry name" value="SDR_fam"/>
</dbReference>
<dbReference type="STRING" id="356882.A0A423WY49"/>
<dbReference type="GO" id="GO:0048038">
    <property type="term" value="F:quinone binding"/>
    <property type="evidence" value="ECO:0007669"/>
    <property type="project" value="TreeGrafter"/>
</dbReference>
<dbReference type="Gene3D" id="3.40.50.720">
    <property type="entry name" value="NAD(P)-binding Rossmann-like Domain"/>
    <property type="match status" value="1"/>
</dbReference>
<feature type="signal peptide" evidence="2">
    <location>
        <begin position="1"/>
        <end position="20"/>
    </location>
</feature>
<comment type="similarity">
    <text evidence="1">Belongs to the short-chain dehydrogenases/reductases (SDR) family.</text>
</comment>
<evidence type="ECO:0008006" key="5">
    <source>
        <dbReference type="Google" id="ProtNLM"/>
    </source>
</evidence>
<dbReference type="PANTHER" id="PTHR42760:SF127">
    <property type="entry name" value="3-KETOACYL-ACYL CARRIER PROTEIN REDUCTASE-RELATED"/>
    <property type="match status" value="1"/>
</dbReference>
<dbReference type="EMBL" id="LKEA01000006">
    <property type="protein sequence ID" value="ROW08453.1"/>
    <property type="molecule type" value="Genomic_DNA"/>
</dbReference>
<feature type="chain" id="PRO_5019058058" description="Ketoreductase (KR) domain-containing protein" evidence="2">
    <location>
        <begin position="21"/>
        <end position="365"/>
    </location>
</feature>
<keyword evidence="2" id="KW-0732">Signal</keyword>
<sequence>MTALTILITGASGGIGAATALRLATTPPNQNNNHTVKHLILHYNTNASRTSTLTEQIHAANPSIRVTWLQADLSSTGSVDALYHNAVAAAAAEGSNAINVLFANAGTTAGRSGPAGTLEEVTPETFEAAWRVNTLSTYQLTRLVVPGMVDGGFGRVIYNSSVAALTGGVVGPHYASSKSGLHGMLHYFAPRYAKEGVTFNAVAPALIEDTTMLPRGAGGEDLRAKIPVGRLGRPDEIASVVCLMIENGFPRLPRQAVLGNLAVHVDVLDERLEALVVQLVPDVPEQQQAHLDAVEVGPEVVEHVHLGAAHCVVVEGVVPDRHDHGEDGKLALTIAAAANNGLLVVGVLCGQLERCPAKVHARFGI</sequence>
<evidence type="ECO:0000313" key="4">
    <source>
        <dbReference type="Proteomes" id="UP000283895"/>
    </source>
</evidence>
<accession>A0A423WY49</accession>
<name>A0A423WY49_9PEZI</name>
<organism evidence="3 4">
    <name type="scientific">Cytospora schulzeri</name>
    <dbReference type="NCBI Taxonomy" id="448051"/>
    <lineage>
        <taxon>Eukaryota</taxon>
        <taxon>Fungi</taxon>
        <taxon>Dikarya</taxon>
        <taxon>Ascomycota</taxon>
        <taxon>Pezizomycotina</taxon>
        <taxon>Sordariomycetes</taxon>
        <taxon>Sordariomycetidae</taxon>
        <taxon>Diaporthales</taxon>
        <taxon>Cytosporaceae</taxon>
        <taxon>Cytospora</taxon>
    </lineage>
</organism>
<dbReference type="SUPFAM" id="SSF51735">
    <property type="entry name" value="NAD(P)-binding Rossmann-fold domains"/>
    <property type="match status" value="1"/>
</dbReference>
<protein>
    <recommendedName>
        <fullName evidence="5">Ketoreductase (KR) domain-containing protein</fullName>
    </recommendedName>
</protein>
<dbReference type="AlphaFoldDB" id="A0A423WY49"/>
<reference evidence="3 4" key="1">
    <citation type="submission" date="2015-09" db="EMBL/GenBank/DDBJ databases">
        <title>Host preference determinants of Valsa canker pathogens revealed by comparative genomics.</title>
        <authorList>
            <person name="Yin Z."/>
            <person name="Huang L."/>
        </authorList>
    </citation>
    <scope>NUCLEOTIDE SEQUENCE [LARGE SCALE GENOMIC DNA]</scope>
    <source>
        <strain evidence="3 4">03-1</strain>
    </source>
</reference>
<dbReference type="PANTHER" id="PTHR42760">
    <property type="entry name" value="SHORT-CHAIN DEHYDROGENASES/REDUCTASES FAMILY MEMBER"/>
    <property type="match status" value="1"/>
</dbReference>
<comment type="caution">
    <text evidence="3">The sequence shown here is derived from an EMBL/GenBank/DDBJ whole genome shotgun (WGS) entry which is preliminary data.</text>
</comment>
<dbReference type="OrthoDB" id="417891at2759"/>
<evidence type="ECO:0000313" key="3">
    <source>
        <dbReference type="EMBL" id="ROW08453.1"/>
    </source>
</evidence>
<gene>
    <name evidence="3" type="ORF">VMCG_03167</name>
</gene>
<dbReference type="GO" id="GO:0016616">
    <property type="term" value="F:oxidoreductase activity, acting on the CH-OH group of donors, NAD or NADP as acceptor"/>
    <property type="evidence" value="ECO:0007669"/>
    <property type="project" value="TreeGrafter"/>
</dbReference>
<evidence type="ECO:0000256" key="1">
    <source>
        <dbReference type="ARBA" id="ARBA00006484"/>
    </source>
</evidence>
<dbReference type="Pfam" id="PF00106">
    <property type="entry name" value="adh_short"/>
    <property type="match status" value="1"/>
</dbReference>
<dbReference type="CDD" id="cd05233">
    <property type="entry name" value="SDR_c"/>
    <property type="match status" value="1"/>
</dbReference>